<organism evidence="1 2">
    <name type="scientific">Dictyobacter kobayashii</name>
    <dbReference type="NCBI Taxonomy" id="2014872"/>
    <lineage>
        <taxon>Bacteria</taxon>
        <taxon>Bacillati</taxon>
        <taxon>Chloroflexota</taxon>
        <taxon>Ktedonobacteria</taxon>
        <taxon>Ktedonobacterales</taxon>
        <taxon>Dictyobacteraceae</taxon>
        <taxon>Dictyobacter</taxon>
    </lineage>
</organism>
<reference evidence="2" key="1">
    <citation type="submission" date="2018-12" db="EMBL/GenBank/DDBJ databases">
        <title>Tengunoibacter tsumagoiensis gen. nov., sp. nov., Dictyobacter kobayashii sp. nov., D. alpinus sp. nov., and D. joshuensis sp. nov. and description of Dictyobacteraceae fam. nov. within the order Ktedonobacterales isolated from Tengu-no-mugimeshi.</title>
        <authorList>
            <person name="Wang C.M."/>
            <person name="Zheng Y."/>
            <person name="Sakai Y."/>
            <person name="Toyoda A."/>
            <person name="Minakuchi Y."/>
            <person name="Abe K."/>
            <person name="Yokota A."/>
            <person name="Yabe S."/>
        </authorList>
    </citation>
    <scope>NUCLEOTIDE SEQUENCE [LARGE SCALE GENOMIC DNA]</scope>
    <source>
        <strain evidence="2">Uno11</strain>
    </source>
</reference>
<dbReference type="AlphaFoldDB" id="A0A402ADW5"/>
<dbReference type="RefSeq" id="WP_126549002.1">
    <property type="nucleotide sequence ID" value="NZ_BIFS01000001.1"/>
</dbReference>
<sequence>MNTGKCDVLGHEWIVTSAPGWFRCQRVIDTKVSKRNPVGHSVYCGAVAHCPGCLGYVLQGYQVVMCRDHACVNIQRLPLMTPTRRQSFSSYTSEQQQLW</sequence>
<gene>
    <name evidence="1" type="ORF">KDK_10880</name>
</gene>
<accession>A0A402ADW5</accession>
<keyword evidence="2" id="KW-1185">Reference proteome</keyword>
<evidence type="ECO:0000313" key="1">
    <source>
        <dbReference type="EMBL" id="GCE17288.1"/>
    </source>
</evidence>
<dbReference type="Proteomes" id="UP000287188">
    <property type="component" value="Unassembled WGS sequence"/>
</dbReference>
<dbReference type="EMBL" id="BIFS01000001">
    <property type="protein sequence ID" value="GCE17288.1"/>
    <property type="molecule type" value="Genomic_DNA"/>
</dbReference>
<protein>
    <submittedName>
        <fullName evidence="1">Uncharacterized protein</fullName>
    </submittedName>
</protein>
<evidence type="ECO:0000313" key="2">
    <source>
        <dbReference type="Proteomes" id="UP000287188"/>
    </source>
</evidence>
<proteinExistence type="predicted"/>
<name>A0A402ADW5_9CHLR</name>
<dbReference type="OrthoDB" id="164068at2"/>
<comment type="caution">
    <text evidence="1">The sequence shown here is derived from an EMBL/GenBank/DDBJ whole genome shotgun (WGS) entry which is preliminary data.</text>
</comment>